<feature type="transmembrane region" description="Helical" evidence="6">
    <location>
        <begin position="144"/>
        <end position="167"/>
    </location>
</feature>
<feature type="transmembrane region" description="Helical" evidence="6">
    <location>
        <begin position="16"/>
        <end position="36"/>
    </location>
</feature>
<keyword evidence="9" id="KW-1185">Reference proteome</keyword>
<feature type="transmembrane region" description="Helical" evidence="6">
    <location>
        <begin position="87"/>
        <end position="111"/>
    </location>
</feature>
<evidence type="ECO:0000313" key="8">
    <source>
        <dbReference type="EMBL" id="CZR01097.1"/>
    </source>
</evidence>
<keyword evidence="5 6" id="KW-0472">Membrane</keyword>
<dbReference type="Pfam" id="PF09335">
    <property type="entry name" value="VTT_dom"/>
    <property type="match status" value="1"/>
</dbReference>
<gene>
    <name evidence="8" type="ORF">Tpal_2601</name>
</gene>
<evidence type="ECO:0000256" key="2">
    <source>
        <dbReference type="ARBA" id="ARBA00022475"/>
    </source>
</evidence>
<keyword evidence="3 6" id="KW-0812">Transmembrane</keyword>
<comment type="similarity">
    <text evidence="6">Belongs to the TVP38/TMEM64 family.</text>
</comment>
<keyword evidence="4 6" id="KW-1133">Transmembrane helix</keyword>
<keyword evidence="2 6" id="KW-1003">Cell membrane</keyword>
<feature type="transmembrane region" description="Helical" evidence="6">
    <location>
        <begin position="179"/>
        <end position="202"/>
    </location>
</feature>
<dbReference type="PANTHER" id="PTHR12677:SF49">
    <property type="entry name" value="TVP38_TMEM64 FAMILY MEMBRANE PROTEIN"/>
    <property type="match status" value="1"/>
</dbReference>
<protein>
    <recommendedName>
        <fullName evidence="6">TVP38/TMEM64 family membrane protein</fullName>
    </recommendedName>
</protein>
<evidence type="ECO:0000259" key="7">
    <source>
        <dbReference type="Pfam" id="PF09335"/>
    </source>
</evidence>
<comment type="subcellular location">
    <subcellularLocation>
        <location evidence="1 6">Cell membrane</location>
        <topology evidence="1 6">Multi-pass membrane protein</topology>
    </subcellularLocation>
</comment>
<dbReference type="InterPro" id="IPR015414">
    <property type="entry name" value="TMEM64"/>
</dbReference>
<name>A0A143YXM8_9LACT</name>
<dbReference type="STRING" id="140314.SAMN04488076_11750"/>
<evidence type="ECO:0000256" key="4">
    <source>
        <dbReference type="ARBA" id="ARBA00022989"/>
    </source>
</evidence>
<dbReference type="GO" id="GO:0005886">
    <property type="term" value="C:plasma membrane"/>
    <property type="evidence" value="ECO:0007669"/>
    <property type="project" value="UniProtKB-SubCell"/>
</dbReference>
<evidence type="ECO:0000256" key="1">
    <source>
        <dbReference type="ARBA" id="ARBA00004651"/>
    </source>
</evidence>
<evidence type="ECO:0000256" key="6">
    <source>
        <dbReference type="RuleBase" id="RU366058"/>
    </source>
</evidence>
<dbReference type="InterPro" id="IPR032816">
    <property type="entry name" value="VTT_dom"/>
</dbReference>
<reference evidence="8 9" key="1">
    <citation type="submission" date="2016-02" db="EMBL/GenBank/DDBJ databases">
        <authorList>
            <person name="Wen L."/>
            <person name="He K."/>
            <person name="Yang H."/>
        </authorList>
    </citation>
    <scope>NUCLEOTIDE SEQUENCE [LARGE SCALE GENOMIC DNA]</scope>
    <source>
        <strain evidence="8">Trichococcus palustris</strain>
    </source>
</reference>
<feature type="transmembrane region" description="Helical" evidence="6">
    <location>
        <begin position="56"/>
        <end position="75"/>
    </location>
</feature>
<accession>A0A143YXM8</accession>
<sequence>MEMESTHQMIDLNRKIIRGLTVVGSILTLLLGIWVYRSGFFEAEGSFKAVLEGMGIYGPIAFLLIQIIQVVYPVIPGGITLVIAQLVFGPLWGFVYSFVGVLVGSVINFLLARKYGKTFVRAFVSEASYLKYYTWLTKGKRFDWLLASAFALPGFPDDFLCMVAGLTKMSMKRFMAIFMLFKPVTLYIYGIGGASLLTWLFLNVPTIIKGWLAIQPALH</sequence>
<evidence type="ECO:0000256" key="3">
    <source>
        <dbReference type="ARBA" id="ARBA00022692"/>
    </source>
</evidence>
<dbReference type="AlphaFoldDB" id="A0A143YXM8"/>
<evidence type="ECO:0000256" key="5">
    <source>
        <dbReference type="ARBA" id="ARBA00023136"/>
    </source>
</evidence>
<feature type="domain" description="VTT" evidence="7">
    <location>
        <begin position="75"/>
        <end position="191"/>
    </location>
</feature>
<organism evidence="8 9">
    <name type="scientific">Trichococcus palustris</name>
    <dbReference type="NCBI Taxonomy" id="140314"/>
    <lineage>
        <taxon>Bacteria</taxon>
        <taxon>Bacillati</taxon>
        <taxon>Bacillota</taxon>
        <taxon>Bacilli</taxon>
        <taxon>Lactobacillales</taxon>
        <taxon>Carnobacteriaceae</taxon>
        <taxon>Trichococcus</taxon>
    </lineage>
</organism>
<dbReference type="Proteomes" id="UP000242754">
    <property type="component" value="Unassembled WGS sequence"/>
</dbReference>
<dbReference type="EMBL" id="FJNE01000010">
    <property type="protein sequence ID" value="CZR01097.1"/>
    <property type="molecule type" value="Genomic_DNA"/>
</dbReference>
<dbReference type="PANTHER" id="PTHR12677">
    <property type="entry name" value="GOLGI APPARATUS MEMBRANE PROTEIN TVP38-RELATED"/>
    <property type="match status" value="1"/>
</dbReference>
<evidence type="ECO:0000313" key="9">
    <source>
        <dbReference type="Proteomes" id="UP000242754"/>
    </source>
</evidence>
<proteinExistence type="inferred from homology"/>